<dbReference type="Proteomes" id="UP000480222">
    <property type="component" value="Unassembled WGS sequence"/>
</dbReference>
<accession>A0A811GBJ5</accession>
<dbReference type="EMBL" id="CADDAV010000018">
    <property type="protein sequence ID" value="CAB0605334.1"/>
    <property type="molecule type" value="Genomic_DNA"/>
</dbReference>
<dbReference type="AlphaFoldDB" id="A0A811GBJ5"/>
<evidence type="ECO:0000313" key="1">
    <source>
        <dbReference type="EMBL" id="CAB0605334.1"/>
    </source>
</evidence>
<evidence type="ECO:0000313" key="2">
    <source>
        <dbReference type="Proteomes" id="UP000480222"/>
    </source>
</evidence>
<name>A0A811GBJ5_CORDP</name>
<proteinExistence type="predicted"/>
<reference evidence="1 2" key="1">
    <citation type="submission" date="2020-02" db="EMBL/GenBank/DDBJ databases">
        <authorList>
            <person name="Brisse S."/>
        </authorList>
    </citation>
    <scope>NUCLEOTIDE SEQUENCE [LARGE SCALE GENOMIC DNA]</scope>
    <source>
        <strain evidence="1">CIP107547</strain>
    </source>
</reference>
<protein>
    <submittedName>
        <fullName evidence="1">Uncharacterized protein</fullName>
    </submittedName>
</protein>
<dbReference type="RefSeq" id="WP_176719614.1">
    <property type="nucleotide sequence ID" value="NZ_CP040520.1"/>
</dbReference>
<gene>
    <name evidence="1" type="ORF">CIP107547_01467</name>
</gene>
<sequence>MNIRDNLYSPLQNASLWIGAWLYGHISIDDADYSLTELFGQGHLVGIGDGNHEIFRILRKNTDLHHRSALSEEPQFRLLLGGPGDPIYFPEDVRTTLGSQARSAPQAAIAVALAQPHTYGFLIPRGLDAQGRTQWHWITSAEPTRLPPALSPREADFNLAEATRYSAAFIEKKPNFRIPARNPRFTVGRLTDFYENPGLPEQVAPRALKLISRADTVASIVEGVTQSLQEHAFDPHLFPLAQHVRHARMAAVSYAFAEWGR</sequence>
<comment type="caution">
    <text evidence="1">The sequence shown here is derived from an EMBL/GenBank/DDBJ whole genome shotgun (WGS) entry which is preliminary data.</text>
</comment>
<organism evidence="1 2">
    <name type="scientific">Corynebacterium diphtheriae</name>
    <dbReference type="NCBI Taxonomy" id="1717"/>
    <lineage>
        <taxon>Bacteria</taxon>
        <taxon>Bacillati</taxon>
        <taxon>Actinomycetota</taxon>
        <taxon>Actinomycetes</taxon>
        <taxon>Mycobacteriales</taxon>
        <taxon>Corynebacteriaceae</taxon>
        <taxon>Corynebacterium</taxon>
    </lineage>
</organism>